<dbReference type="InterPro" id="IPR003754">
    <property type="entry name" value="4pyrrol_synth_uPrphyn_synth"/>
</dbReference>
<dbReference type="OrthoDB" id="1028014at2759"/>
<feature type="region of interest" description="Disordered" evidence="1">
    <location>
        <begin position="659"/>
        <end position="680"/>
    </location>
</feature>
<evidence type="ECO:0000313" key="3">
    <source>
        <dbReference type="EMBL" id="PSN64221.1"/>
    </source>
</evidence>
<evidence type="ECO:0000259" key="2">
    <source>
        <dbReference type="Pfam" id="PF02602"/>
    </source>
</evidence>
<dbReference type="GO" id="GO:0004852">
    <property type="term" value="F:uroporphyrinogen-III synthase activity"/>
    <property type="evidence" value="ECO:0007669"/>
    <property type="project" value="InterPro"/>
</dbReference>
<dbReference type="SUPFAM" id="SSF69618">
    <property type="entry name" value="HemD-like"/>
    <property type="match status" value="1"/>
</dbReference>
<evidence type="ECO:0000256" key="1">
    <source>
        <dbReference type="SAM" id="MobiDB-lite"/>
    </source>
</evidence>
<feature type="region of interest" description="Disordered" evidence="1">
    <location>
        <begin position="344"/>
        <end position="437"/>
    </location>
</feature>
<reference evidence="3 4" key="1">
    <citation type="journal article" date="2018" name="Front. Microbiol.">
        <title>Genome-Wide Analysis of Corynespora cassiicola Leaf Fall Disease Putative Effectors.</title>
        <authorList>
            <person name="Lopez D."/>
            <person name="Ribeiro S."/>
            <person name="Label P."/>
            <person name="Fumanal B."/>
            <person name="Venisse J.S."/>
            <person name="Kohler A."/>
            <person name="de Oliveira R.R."/>
            <person name="Labutti K."/>
            <person name="Lipzen A."/>
            <person name="Lail K."/>
            <person name="Bauer D."/>
            <person name="Ohm R.A."/>
            <person name="Barry K.W."/>
            <person name="Spatafora J."/>
            <person name="Grigoriev I.V."/>
            <person name="Martin F.M."/>
            <person name="Pujade-Renaud V."/>
        </authorList>
    </citation>
    <scope>NUCLEOTIDE SEQUENCE [LARGE SCALE GENOMIC DNA]</scope>
    <source>
        <strain evidence="3 4">Philippines</strain>
    </source>
</reference>
<feature type="compositionally biased region" description="Basic and acidic residues" evidence="1">
    <location>
        <begin position="360"/>
        <end position="373"/>
    </location>
</feature>
<dbReference type="EMBL" id="KZ678138">
    <property type="protein sequence ID" value="PSN64221.1"/>
    <property type="molecule type" value="Genomic_DNA"/>
</dbReference>
<gene>
    <name evidence="3" type="ORF">BS50DRAFT_611615</name>
</gene>
<dbReference type="GO" id="GO:0005829">
    <property type="term" value="C:cytosol"/>
    <property type="evidence" value="ECO:0007669"/>
    <property type="project" value="TreeGrafter"/>
</dbReference>
<dbReference type="UniPathway" id="UPA00251">
    <property type="reaction ID" value="UER00320"/>
</dbReference>
<dbReference type="FunFam" id="3.40.50.10090:FF:000011">
    <property type="entry name" value="Uroporphyrinogen-III synthase (UroS), putative"/>
    <property type="match status" value="1"/>
</dbReference>
<dbReference type="GO" id="GO:0006780">
    <property type="term" value="P:uroporphyrinogen III biosynthetic process"/>
    <property type="evidence" value="ECO:0007669"/>
    <property type="project" value="InterPro"/>
</dbReference>
<name>A0A2T2NFK5_CORCC</name>
<keyword evidence="4" id="KW-1185">Reference proteome</keyword>
<dbReference type="InterPro" id="IPR036108">
    <property type="entry name" value="4pyrrol_syn_uPrphyn_synt_sf"/>
</dbReference>
<feature type="domain" description="Tetrapyrrole biosynthesis uroporphyrinogen III synthase" evidence="2">
    <location>
        <begin position="30"/>
        <end position="298"/>
    </location>
</feature>
<dbReference type="STRING" id="1448308.A0A2T2NFK5"/>
<accession>A0A2T2NFK5</accession>
<dbReference type="CDD" id="cd06578">
    <property type="entry name" value="HemD"/>
    <property type="match status" value="1"/>
</dbReference>
<evidence type="ECO:0000313" key="4">
    <source>
        <dbReference type="Proteomes" id="UP000240883"/>
    </source>
</evidence>
<dbReference type="Pfam" id="PF02602">
    <property type="entry name" value="HEM4"/>
    <property type="match status" value="1"/>
</dbReference>
<organism evidence="3 4">
    <name type="scientific">Corynespora cassiicola Philippines</name>
    <dbReference type="NCBI Taxonomy" id="1448308"/>
    <lineage>
        <taxon>Eukaryota</taxon>
        <taxon>Fungi</taxon>
        <taxon>Dikarya</taxon>
        <taxon>Ascomycota</taxon>
        <taxon>Pezizomycotina</taxon>
        <taxon>Dothideomycetes</taxon>
        <taxon>Pleosporomycetidae</taxon>
        <taxon>Pleosporales</taxon>
        <taxon>Corynesporascaceae</taxon>
        <taxon>Corynespora</taxon>
    </lineage>
</organism>
<protein>
    <submittedName>
        <fullName evidence="3">Tetrapyrrole biosynthesis, uroporphyrinogen III synthase</fullName>
    </submittedName>
</protein>
<sequence>MAADAPAKTPILLLKTKSAPVDVYEDFFSAFEAQRYEPLFVPVLEHRFQQHALDQVRHHLTNRGFVPRADRGLATYGAIIFTSQRAVEAFSQVVDHLRQEGAHCIEELLPPSVPLYVVGPATARGLKALNLPCPVLGQDTGTGDVLAPFILHHYNGLYASGEKPPILFLVGDKRRDIIPKTLQSQDLAPEMRVKVDELVIYETGEMASFKNDFVSLIHKHAIVGVLRQWVVVFSPTGCRAMLEGLGLLDEQSGRVQPGSSRPDTLIATIGPTTRDYLINEFGFTPHVSAQKPSAEGIAEGITAFLARQPLTVLPHVSTPIASLLASLASSPPAHPVTNLAMAEHASGPQSDNEGVAGSKRKADASSPRRDPKAPKTQQTIEQGFAVGKSAEATGEDKEKTPDEEKKEDGATSPESGESTAKKTDGEEGAIQESTERKSKLPTNIIERGIVYFFFRNRVGIDEAESVGDLQRTYFVLRPLPDGAKIGEGPIQDLQNNRLFALPKKTFPKSHRDRFMAFVEKSNTTIENLKEDFFKGEQYETKTRGTQHTEPVTPVAEGVYAITRTEDRTTHFVYAITIPSNIGEVQEDLGLRNQGSFIITVKNPERPGPASTRLPKSPEFPDEFIEEFRGLAWVEARSKYLDYANCQILLIGENIGKAVEPTSKDQRHDKETPQEELEQLEHEDELRIHHLAGDDSVFEDLSLSKKDYPSVPTTW</sequence>
<dbReference type="InterPro" id="IPR039793">
    <property type="entry name" value="UROS/Hem4"/>
</dbReference>
<dbReference type="PANTHER" id="PTHR12390:SF0">
    <property type="entry name" value="UROPORPHYRINOGEN-III SYNTHASE"/>
    <property type="match status" value="1"/>
</dbReference>
<dbReference type="GO" id="GO:0006782">
    <property type="term" value="P:protoporphyrinogen IX biosynthetic process"/>
    <property type="evidence" value="ECO:0007669"/>
    <property type="project" value="UniProtKB-UniPathway"/>
</dbReference>
<proteinExistence type="predicted"/>
<feature type="compositionally biased region" description="Basic and acidic residues" evidence="1">
    <location>
        <begin position="394"/>
        <end position="409"/>
    </location>
</feature>
<dbReference type="Gene3D" id="3.40.50.10090">
    <property type="match status" value="2"/>
</dbReference>
<dbReference type="AlphaFoldDB" id="A0A2T2NFK5"/>
<dbReference type="PANTHER" id="PTHR12390">
    <property type="entry name" value="UROPORPHYRINOGEN III SYNTHASE"/>
    <property type="match status" value="1"/>
</dbReference>
<feature type="compositionally biased region" description="Basic and acidic residues" evidence="1">
    <location>
        <begin position="661"/>
        <end position="672"/>
    </location>
</feature>
<dbReference type="Proteomes" id="UP000240883">
    <property type="component" value="Unassembled WGS sequence"/>
</dbReference>